<evidence type="ECO:0000313" key="15">
    <source>
        <dbReference type="Ensembl" id="ENSNFUP00015011290.1"/>
    </source>
</evidence>
<evidence type="ECO:0000256" key="9">
    <source>
        <dbReference type="ARBA" id="ARBA00023157"/>
    </source>
</evidence>
<feature type="transmembrane region" description="Helical" evidence="13">
    <location>
        <begin position="199"/>
        <end position="225"/>
    </location>
</feature>
<feature type="transmembrane region" description="Helical" evidence="13">
    <location>
        <begin position="20"/>
        <end position="46"/>
    </location>
</feature>
<feature type="transmembrane region" description="Helical" evidence="13">
    <location>
        <begin position="58"/>
        <end position="80"/>
    </location>
</feature>
<dbReference type="GO" id="GO:0005886">
    <property type="term" value="C:plasma membrane"/>
    <property type="evidence" value="ECO:0007669"/>
    <property type="project" value="UniProtKB-SubCell"/>
</dbReference>
<evidence type="ECO:0000256" key="3">
    <source>
        <dbReference type="ARBA" id="ARBA00022606"/>
    </source>
</evidence>
<evidence type="ECO:0000256" key="12">
    <source>
        <dbReference type="ARBA" id="ARBA00023224"/>
    </source>
</evidence>
<dbReference type="Gene3D" id="1.20.1070.10">
    <property type="entry name" value="Rhodopsin 7-helix transmembrane proteins"/>
    <property type="match status" value="1"/>
</dbReference>
<dbReference type="SUPFAM" id="SSF81321">
    <property type="entry name" value="Family A G protein-coupled receptor-like"/>
    <property type="match status" value="1"/>
</dbReference>
<feature type="transmembrane region" description="Helical" evidence="13">
    <location>
        <begin position="246"/>
        <end position="265"/>
    </location>
</feature>
<keyword evidence="9" id="KW-1015">Disulfide bond</keyword>
<dbReference type="Pfam" id="PF13853">
    <property type="entry name" value="7tm_4"/>
    <property type="match status" value="1"/>
</dbReference>
<evidence type="ECO:0000256" key="7">
    <source>
        <dbReference type="ARBA" id="ARBA00023040"/>
    </source>
</evidence>
<evidence type="ECO:0000256" key="2">
    <source>
        <dbReference type="ARBA" id="ARBA00022475"/>
    </source>
</evidence>
<dbReference type="FunFam" id="1.20.1070.10:FF:000024">
    <property type="entry name" value="Olfactory receptor"/>
    <property type="match status" value="1"/>
</dbReference>
<keyword evidence="12" id="KW-0807">Transducer</keyword>
<reference evidence="15" key="3">
    <citation type="submission" date="2025-09" db="UniProtKB">
        <authorList>
            <consortium name="Ensembl"/>
        </authorList>
    </citation>
    <scope>IDENTIFICATION</scope>
</reference>
<evidence type="ECO:0000256" key="8">
    <source>
        <dbReference type="ARBA" id="ARBA00023136"/>
    </source>
</evidence>
<dbReference type="PANTHER" id="PTHR26451">
    <property type="entry name" value="G_PROTEIN_RECEP_F1_2 DOMAIN-CONTAINING PROTEIN"/>
    <property type="match status" value="1"/>
</dbReference>
<dbReference type="GeneTree" id="ENSGT00940000162761"/>
<name>A0A8C6NM54_NOTFU</name>
<reference evidence="15" key="1">
    <citation type="submission" date="2014-08" db="EMBL/GenBank/DDBJ databases">
        <authorList>
            <person name="Senf B."/>
            <person name="Petzold A."/>
            <person name="Downie B.R."/>
            <person name="Koch P."/>
            <person name="Platzer M."/>
        </authorList>
    </citation>
    <scope>NUCLEOTIDE SEQUENCE [LARGE SCALE GENOMIC DNA]</scope>
    <source>
        <strain evidence="15">GRZ</strain>
    </source>
</reference>
<evidence type="ECO:0000256" key="10">
    <source>
        <dbReference type="ARBA" id="ARBA00023170"/>
    </source>
</evidence>
<feature type="domain" description="G-protein coupled receptors family 1 profile" evidence="14">
    <location>
        <begin position="39"/>
        <end position="291"/>
    </location>
</feature>
<dbReference type="InterPro" id="IPR017452">
    <property type="entry name" value="GPCR_Rhodpsn_7TM"/>
</dbReference>
<reference evidence="15" key="2">
    <citation type="submission" date="2025-08" db="UniProtKB">
        <authorList>
            <consortium name="Ensembl"/>
        </authorList>
    </citation>
    <scope>IDENTIFICATION</scope>
</reference>
<evidence type="ECO:0000256" key="1">
    <source>
        <dbReference type="ARBA" id="ARBA00004651"/>
    </source>
</evidence>
<feature type="transmembrane region" description="Helical" evidence="13">
    <location>
        <begin position="277"/>
        <end position="298"/>
    </location>
</feature>
<evidence type="ECO:0000259" key="14">
    <source>
        <dbReference type="PROSITE" id="PS50262"/>
    </source>
</evidence>
<keyword evidence="16" id="KW-1185">Reference proteome</keyword>
<feature type="transmembrane region" description="Helical" evidence="13">
    <location>
        <begin position="92"/>
        <end position="120"/>
    </location>
</feature>
<keyword evidence="11" id="KW-0325">Glycoprotein</keyword>
<accession>A0A8C6NM54</accession>
<dbReference type="GO" id="GO:0005549">
    <property type="term" value="F:odorant binding"/>
    <property type="evidence" value="ECO:0007669"/>
    <property type="project" value="TreeGrafter"/>
</dbReference>
<keyword evidence="6 13" id="KW-1133">Transmembrane helix</keyword>
<evidence type="ECO:0000256" key="6">
    <source>
        <dbReference type="ARBA" id="ARBA00022989"/>
    </source>
</evidence>
<dbReference type="Ensembl" id="ENSNFUT00015011857.1">
    <property type="protein sequence ID" value="ENSNFUP00015011290.1"/>
    <property type="gene ID" value="ENSNFUG00015005566.1"/>
</dbReference>
<evidence type="ECO:0000313" key="16">
    <source>
        <dbReference type="Proteomes" id="UP000694548"/>
    </source>
</evidence>
<keyword evidence="4 13" id="KW-0812">Transmembrane</keyword>
<evidence type="ECO:0000256" key="11">
    <source>
        <dbReference type="ARBA" id="ARBA00023180"/>
    </source>
</evidence>
<keyword evidence="3" id="KW-0716">Sensory transduction</keyword>
<feature type="transmembrane region" description="Helical" evidence="13">
    <location>
        <begin position="141"/>
        <end position="162"/>
    </location>
</feature>
<keyword evidence="10" id="KW-0675">Receptor</keyword>
<comment type="subcellular location">
    <subcellularLocation>
        <location evidence="1">Cell membrane</location>
        <topology evidence="1">Multi-pass membrane protein</topology>
    </subcellularLocation>
</comment>
<dbReference type="InterPro" id="IPR052921">
    <property type="entry name" value="GPCR1_Superfamily_Member"/>
</dbReference>
<dbReference type="GO" id="GO:0004930">
    <property type="term" value="F:G protein-coupled receptor activity"/>
    <property type="evidence" value="ECO:0007669"/>
    <property type="project" value="UniProtKB-KW"/>
</dbReference>
<keyword evidence="7" id="KW-0297">G-protein coupled receptor</keyword>
<dbReference type="AlphaFoldDB" id="A0A8C6NM54"/>
<protein>
    <recommendedName>
        <fullName evidence="14">G-protein coupled receptors family 1 profile domain-containing protein</fullName>
    </recommendedName>
</protein>
<sequence>MTSSVGPDLLLLEGLQVTSQASILAFILLFLIYVFVMLSNIALMVLITLEPSLHQPMYLLFCNLGANDALGVSAIVPRLLSDMLTSSPRRLISYSSCAFQAFCAHVYASASHTVLMIMAFDRYMAICNPLRYPSIMTGRMVLKLSVWAWATVLLMVLVLVGLSVRLSRCRGFIANPFCDNASLFKLSCEDVMINNIYGLGYTVVLLGSSLGTITLTYLHIAVVCLRSWTRTGTRNSQALQTCATHLILYIIMFMSGGIIIILHRFPELSDSRKMASIMFHVVPPAMNAVIYGLQIKAIRQKLLILFIRNRHRSCFMSRKL</sequence>
<evidence type="ECO:0000256" key="5">
    <source>
        <dbReference type="ARBA" id="ARBA00022725"/>
    </source>
</evidence>
<organism evidence="15 16">
    <name type="scientific">Nothobranchius furzeri</name>
    <name type="common">Turquoise killifish</name>
    <dbReference type="NCBI Taxonomy" id="105023"/>
    <lineage>
        <taxon>Eukaryota</taxon>
        <taxon>Metazoa</taxon>
        <taxon>Chordata</taxon>
        <taxon>Craniata</taxon>
        <taxon>Vertebrata</taxon>
        <taxon>Euteleostomi</taxon>
        <taxon>Actinopterygii</taxon>
        <taxon>Neopterygii</taxon>
        <taxon>Teleostei</taxon>
        <taxon>Neoteleostei</taxon>
        <taxon>Acanthomorphata</taxon>
        <taxon>Ovalentaria</taxon>
        <taxon>Atherinomorphae</taxon>
        <taxon>Cyprinodontiformes</taxon>
        <taxon>Nothobranchiidae</taxon>
        <taxon>Nothobranchius</taxon>
    </lineage>
</organism>
<dbReference type="PANTHER" id="PTHR26451:SF109">
    <property type="entry name" value="ODORANT RECEPTOR-RELATED"/>
    <property type="match status" value="1"/>
</dbReference>
<dbReference type="PRINTS" id="PR00245">
    <property type="entry name" value="OLFACTORYR"/>
</dbReference>
<proteinExistence type="predicted"/>
<evidence type="ECO:0000256" key="13">
    <source>
        <dbReference type="SAM" id="Phobius"/>
    </source>
</evidence>
<keyword evidence="8 13" id="KW-0472">Membrane</keyword>
<evidence type="ECO:0000256" key="4">
    <source>
        <dbReference type="ARBA" id="ARBA00022692"/>
    </source>
</evidence>
<keyword evidence="5" id="KW-0552">Olfaction</keyword>
<dbReference type="GO" id="GO:0004984">
    <property type="term" value="F:olfactory receptor activity"/>
    <property type="evidence" value="ECO:0007669"/>
    <property type="project" value="InterPro"/>
</dbReference>
<dbReference type="PROSITE" id="PS50262">
    <property type="entry name" value="G_PROTEIN_RECEP_F1_2"/>
    <property type="match status" value="1"/>
</dbReference>
<dbReference type="InterPro" id="IPR000725">
    <property type="entry name" value="Olfact_rcpt"/>
</dbReference>
<keyword evidence="2" id="KW-1003">Cell membrane</keyword>
<dbReference type="Proteomes" id="UP000694548">
    <property type="component" value="Chromosome sgr11"/>
</dbReference>